<dbReference type="Pfam" id="PF05685">
    <property type="entry name" value="Uma2"/>
    <property type="match status" value="1"/>
</dbReference>
<keyword evidence="3" id="KW-1185">Reference proteome</keyword>
<dbReference type="PANTHER" id="PTHR47152">
    <property type="entry name" value="SLR2084 PROTEIN-RELATED"/>
    <property type="match status" value="1"/>
</dbReference>
<gene>
    <name evidence="2" type="ORF">LZC95_24200</name>
</gene>
<dbReference type="Proteomes" id="UP001379533">
    <property type="component" value="Chromosome"/>
</dbReference>
<sequence>MVAVAALQLEDEDGEMPVEDHFVHLDGVTWADYLRLLRIRGDHSAPRMTFCEGLLEIMSPSRHHESIKSLIGRLVEAFCLENDIEFSTYGSWTIKEKKHERGAEPDECYVIGRGPEGRMPKNPRRPDLAIEVVWTAGGINKLEVYRKLQVAEVWYWRRNRLQVYRLRREKYALVERSVVLANIDLALLVKFLDKPTTSQAIRDYRKALSKAK</sequence>
<reference evidence="2 3" key="1">
    <citation type="submission" date="2021-12" db="EMBL/GenBank/DDBJ databases">
        <title>Discovery of the Pendulisporaceae a myxobacterial family with distinct sporulation behavior and unique specialized metabolism.</title>
        <authorList>
            <person name="Garcia R."/>
            <person name="Popoff A."/>
            <person name="Bader C.D."/>
            <person name="Loehr J."/>
            <person name="Walesch S."/>
            <person name="Walt C."/>
            <person name="Boldt J."/>
            <person name="Bunk B."/>
            <person name="Haeckl F.J.F.P.J."/>
            <person name="Gunesch A.P."/>
            <person name="Birkelbach J."/>
            <person name="Nuebel U."/>
            <person name="Pietschmann T."/>
            <person name="Bach T."/>
            <person name="Mueller R."/>
        </authorList>
    </citation>
    <scope>NUCLEOTIDE SEQUENCE [LARGE SCALE GENOMIC DNA]</scope>
    <source>
        <strain evidence="2 3">MSr12523</strain>
    </source>
</reference>
<dbReference type="InterPro" id="IPR008538">
    <property type="entry name" value="Uma2"/>
</dbReference>
<dbReference type="GO" id="GO:0004519">
    <property type="term" value="F:endonuclease activity"/>
    <property type="evidence" value="ECO:0007669"/>
    <property type="project" value="UniProtKB-KW"/>
</dbReference>
<keyword evidence="2" id="KW-0255">Endonuclease</keyword>
<feature type="domain" description="Putative restriction endonuclease" evidence="1">
    <location>
        <begin position="30"/>
        <end position="176"/>
    </location>
</feature>
<evidence type="ECO:0000313" key="2">
    <source>
        <dbReference type="EMBL" id="WXA99904.1"/>
    </source>
</evidence>
<name>A0ABZ2KPB5_9BACT</name>
<dbReference type="RefSeq" id="WP_394850546.1">
    <property type="nucleotide sequence ID" value="NZ_CP089982.1"/>
</dbReference>
<keyword evidence="2" id="KW-0378">Hydrolase</keyword>
<dbReference type="InterPro" id="IPR012296">
    <property type="entry name" value="Nuclease_put_TT1808"/>
</dbReference>
<proteinExistence type="predicted"/>
<dbReference type="InterPro" id="IPR011335">
    <property type="entry name" value="Restrct_endonuc-II-like"/>
</dbReference>
<dbReference type="SUPFAM" id="SSF52980">
    <property type="entry name" value="Restriction endonuclease-like"/>
    <property type="match status" value="1"/>
</dbReference>
<organism evidence="2 3">
    <name type="scientific">Pendulispora brunnea</name>
    <dbReference type="NCBI Taxonomy" id="2905690"/>
    <lineage>
        <taxon>Bacteria</taxon>
        <taxon>Pseudomonadati</taxon>
        <taxon>Myxococcota</taxon>
        <taxon>Myxococcia</taxon>
        <taxon>Myxococcales</taxon>
        <taxon>Sorangiineae</taxon>
        <taxon>Pendulisporaceae</taxon>
        <taxon>Pendulispora</taxon>
    </lineage>
</organism>
<dbReference type="CDD" id="cd06260">
    <property type="entry name" value="DUF820-like"/>
    <property type="match status" value="1"/>
</dbReference>
<dbReference type="Gene3D" id="3.90.1570.10">
    <property type="entry name" value="tt1808, chain A"/>
    <property type="match status" value="1"/>
</dbReference>
<dbReference type="PANTHER" id="PTHR47152:SF4">
    <property type="entry name" value="SLR0445 PROTEIN"/>
    <property type="match status" value="1"/>
</dbReference>
<keyword evidence="2" id="KW-0540">Nuclease</keyword>
<accession>A0ABZ2KPB5</accession>
<dbReference type="EMBL" id="CP089982">
    <property type="protein sequence ID" value="WXA99904.1"/>
    <property type="molecule type" value="Genomic_DNA"/>
</dbReference>
<evidence type="ECO:0000313" key="3">
    <source>
        <dbReference type="Proteomes" id="UP001379533"/>
    </source>
</evidence>
<protein>
    <submittedName>
        <fullName evidence="2">Uma2 family endonuclease</fullName>
    </submittedName>
</protein>
<evidence type="ECO:0000259" key="1">
    <source>
        <dbReference type="Pfam" id="PF05685"/>
    </source>
</evidence>